<keyword evidence="9 12" id="KW-0472">Membrane</keyword>
<evidence type="ECO:0000256" key="11">
    <source>
        <dbReference type="ARBA" id="ARBA00048899"/>
    </source>
</evidence>
<protein>
    <recommendedName>
        <fullName evidence="12">Mannosyltransferase</fullName>
        <ecNumber evidence="12">2.4.1.-</ecNumber>
    </recommendedName>
</protein>
<accession>A0A2R5GIT0</accession>
<keyword evidence="4 12" id="KW-0328">Glycosyltransferase</keyword>
<keyword evidence="8 12" id="KW-1133">Transmembrane helix</keyword>
<comment type="pathway">
    <text evidence="2">Protein modification; protein glycosylation.</text>
</comment>
<comment type="function">
    <text evidence="10">Mannosyltransferase that operates in the biosynthetic pathway of dolichol-linked oligosaccharides, the glycan precursors employed in protein asparagine (N)-glycosylation. The assembly of dolichol-linked oligosaccharides begins on the cytosolic side of the endoplasmic reticulum membrane and finishes in its lumen. The sequential addition of sugars to dolichol pyrophosphate produces dolichol-linked oligosaccharides containing fourteen sugars, including two GlcNAcs, nine mannoses and three glucoses. Once assembled, the oligosaccharide is transferred from the lipid to nascent proteins by oligosaccharyltransferases. In the lumen of the endoplasmic reticulum, adds the eighth mannose residue in an alpha-1,6 linkage onto Man(7)GlcNAc(2)-PP-dolichol to produce Man(8)GlcNAc(2)-PP-dolichol.</text>
</comment>
<feature type="transmembrane region" description="Helical" evidence="12">
    <location>
        <begin position="380"/>
        <end position="398"/>
    </location>
</feature>
<reference evidence="14 15" key="1">
    <citation type="submission" date="2017-12" db="EMBL/GenBank/DDBJ databases">
        <title>Sequencing, de novo assembly and annotation of complete genome of a new Thraustochytrid species, strain FCC1311.</title>
        <authorList>
            <person name="Sedici K."/>
            <person name="Godart F."/>
            <person name="Aiese Cigliano R."/>
            <person name="Sanseverino W."/>
            <person name="Barakat M."/>
            <person name="Ortet P."/>
            <person name="Marechal E."/>
            <person name="Cagnac O."/>
            <person name="Amato A."/>
        </authorList>
    </citation>
    <scope>NUCLEOTIDE SEQUENCE [LARGE SCALE GENOMIC DNA]</scope>
</reference>
<evidence type="ECO:0000256" key="5">
    <source>
        <dbReference type="ARBA" id="ARBA00022679"/>
    </source>
</evidence>
<evidence type="ECO:0000256" key="7">
    <source>
        <dbReference type="ARBA" id="ARBA00022824"/>
    </source>
</evidence>
<dbReference type="OrthoDB" id="19039at2759"/>
<dbReference type="GO" id="GO:0052917">
    <property type="term" value="F:dol-P-Man:Man(7)GlcNAc(2)-PP-Dol alpha-1,6-mannosyltransferase activity"/>
    <property type="evidence" value="ECO:0007669"/>
    <property type="project" value="UniProtKB-EC"/>
</dbReference>
<feature type="chain" id="PRO_5015352306" description="Mannosyltransferase" evidence="13">
    <location>
        <begin position="25"/>
        <end position="567"/>
    </location>
</feature>
<dbReference type="PANTHER" id="PTHR22760:SF1">
    <property type="entry name" value="DOL-P-MAN:MAN(7)GLCNAC(2)-PP-DOL ALPHA-1,6-MANNOSYLTRANSFERASE"/>
    <property type="match status" value="1"/>
</dbReference>
<feature type="transmembrane region" description="Helical" evidence="12">
    <location>
        <begin position="154"/>
        <end position="173"/>
    </location>
</feature>
<organism evidence="14 15">
    <name type="scientific">Hondaea fermentalgiana</name>
    <dbReference type="NCBI Taxonomy" id="2315210"/>
    <lineage>
        <taxon>Eukaryota</taxon>
        <taxon>Sar</taxon>
        <taxon>Stramenopiles</taxon>
        <taxon>Bigyra</taxon>
        <taxon>Labyrinthulomycetes</taxon>
        <taxon>Thraustochytrida</taxon>
        <taxon>Thraustochytriidae</taxon>
        <taxon>Hondaea</taxon>
    </lineage>
</organism>
<dbReference type="PANTHER" id="PTHR22760">
    <property type="entry name" value="GLYCOSYLTRANSFERASE"/>
    <property type="match status" value="1"/>
</dbReference>
<comment type="caution">
    <text evidence="14">The sequence shown here is derived from an EMBL/GenBank/DDBJ whole genome shotgun (WGS) entry which is preliminary data.</text>
</comment>
<comment type="subcellular location">
    <subcellularLocation>
        <location evidence="1 12">Endoplasmic reticulum membrane</location>
        <topology evidence="1 12">Multi-pass membrane protein</topology>
    </subcellularLocation>
</comment>
<evidence type="ECO:0000256" key="8">
    <source>
        <dbReference type="ARBA" id="ARBA00022989"/>
    </source>
</evidence>
<evidence type="ECO:0000256" key="9">
    <source>
        <dbReference type="ARBA" id="ARBA00023136"/>
    </source>
</evidence>
<dbReference type="GO" id="GO:0005789">
    <property type="term" value="C:endoplasmic reticulum membrane"/>
    <property type="evidence" value="ECO:0007669"/>
    <property type="project" value="UniProtKB-SubCell"/>
</dbReference>
<feature type="signal peptide" evidence="13">
    <location>
        <begin position="1"/>
        <end position="24"/>
    </location>
</feature>
<feature type="transmembrane region" description="Helical" evidence="12">
    <location>
        <begin position="348"/>
        <end position="368"/>
    </location>
</feature>
<evidence type="ECO:0000256" key="4">
    <source>
        <dbReference type="ARBA" id="ARBA00022676"/>
    </source>
</evidence>
<evidence type="ECO:0000256" key="13">
    <source>
        <dbReference type="SAM" id="SignalP"/>
    </source>
</evidence>
<dbReference type="GO" id="GO:0006487">
    <property type="term" value="P:protein N-linked glycosylation"/>
    <property type="evidence" value="ECO:0007669"/>
    <property type="project" value="TreeGrafter"/>
</dbReference>
<keyword evidence="7 12" id="KW-0256">Endoplasmic reticulum</keyword>
<evidence type="ECO:0000256" key="10">
    <source>
        <dbReference type="ARBA" id="ARBA00044721"/>
    </source>
</evidence>
<evidence type="ECO:0000256" key="12">
    <source>
        <dbReference type="RuleBase" id="RU363075"/>
    </source>
</evidence>
<proteinExistence type="inferred from homology"/>
<keyword evidence="6 12" id="KW-0812">Transmembrane</keyword>
<evidence type="ECO:0000256" key="6">
    <source>
        <dbReference type="ARBA" id="ARBA00022692"/>
    </source>
</evidence>
<feature type="transmembrane region" description="Helical" evidence="12">
    <location>
        <begin position="234"/>
        <end position="255"/>
    </location>
</feature>
<dbReference type="InterPro" id="IPR005599">
    <property type="entry name" value="GPI_mannosylTrfase"/>
</dbReference>
<feature type="transmembrane region" description="Helical" evidence="12">
    <location>
        <begin position="290"/>
        <end position="312"/>
    </location>
</feature>
<keyword evidence="5 14" id="KW-0808">Transferase</keyword>
<evidence type="ECO:0000313" key="14">
    <source>
        <dbReference type="EMBL" id="GBG30800.1"/>
    </source>
</evidence>
<dbReference type="Pfam" id="PF03901">
    <property type="entry name" value="Glyco_transf_22"/>
    <property type="match status" value="1"/>
</dbReference>
<evidence type="ECO:0000256" key="1">
    <source>
        <dbReference type="ARBA" id="ARBA00004477"/>
    </source>
</evidence>
<feature type="transmembrane region" description="Helical" evidence="12">
    <location>
        <begin position="419"/>
        <end position="444"/>
    </location>
</feature>
<evidence type="ECO:0000256" key="2">
    <source>
        <dbReference type="ARBA" id="ARBA00004922"/>
    </source>
</evidence>
<dbReference type="EC" id="2.4.1.-" evidence="12"/>
<gene>
    <name evidence="14" type="ORF">FCC1311_070202</name>
</gene>
<dbReference type="InParanoid" id="A0A2R5GIT0"/>
<keyword evidence="15" id="KW-1185">Reference proteome</keyword>
<sequence>MRTVRAPQTAALAALLALAATHVAVSPFTKVEESFNAQAMHDVQLLLQKRDMDVLASFDHHEFPGVVPRTFVGAITVAAASWPLRTALETAAPLIEDVRALAHAAGHDPDTSAPVPLRDGILSLYAMRGTLAILVWLAFVRLSVALTRRFGNACGTWFAVVCCCQFHLVFYLGRPLPNTFAMALSAYALARWLESSWEECVGILAFCTVVFRCDTIILTAWVCLMILARRETNIFALVVDGIASGTSSLFLTFAVDSFMWDRPVWPEGSVLFFNTVLNKSHEWGVLPPHWYFTNALPKALMAALPLSILGILQPLDRFAKSVPDLLAAPATGSGLETSRKVLESMVDLDVMSLLWFPAVGYVATYSLLPHKEVRFLFQVFPYFNALAALGLARLQWAASSAMAQKKESAAQSFSLRRVLARLGLVGAVVALLASAGVATAHLAVSAHNYPGADALMYVQNHHEKYRSSTPAKVHYCVYAAMSGITRFVEHGPRSLSYSKREDEAFEASLCASKEFDYLIMEPSRVTNDEACKAHFEIIYTAQGKPKMIWREARIATEPALYVLQRKQ</sequence>
<feature type="transmembrane region" description="Helical" evidence="12">
    <location>
        <begin position="201"/>
        <end position="227"/>
    </location>
</feature>
<evidence type="ECO:0000313" key="15">
    <source>
        <dbReference type="Proteomes" id="UP000241890"/>
    </source>
</evidence>
<evidence type="ECO:0000256" key="3">
    <source>
        <dbReference type="ARBA" id="ARBA00007063"/>
    </source>
</evidence>
<feature type="transmembrane region" description="Helical" evidence="12">
    <location>
        <begin position="122"/>
        <end position="142"/>
    </location>
</feature>
<dbReference type="Proteomes" id="UP000241890">
    <property type="component" value="Unassembled WGS sequence"/>
</dbReference>
<comment type="catalytic activity">
    <reaction evidence="11">
        <text>an alpha-D-Man-(1-&gt;2)-alpha-D-Man-(1-&gt;2)-alpha-D-Man-(1-&gt;3)-[alpha-D-Man-(1-&gt;2)-alpha-D-Man-(1-&gt;3)-alpha-D-Man-(1-&gt;6)]-beta-D-Man-(1-&gt;4)-beta-D-GlcNAc-(1-&gt;4)-alpha-D-GlcNAc-diphospho-di-trans,poly-cis-dolichol + a di-trans,poly-cis-dolichyl beta-D-mannosyl phosphate = an alpha-D-Man-(1-&gt;2)-alpha-D-Man-(1-&gt;2)-alpha-D-Man-(1-&gt;3)-[alpha-D-Man-(1-&gt;2)-alpha-D-Man-(1-&gt;3)-[alpha-D-Man-(1-&gt;6)]-alpha-D-Man-(1-&gt;6)]-beta-D-Man-(1-&gt;4)-beta-D-GlcNAc-(1-&gt;4)-alpha-D-GlcNAc-diphospho-di-trans,poly-cis-dolichol + a di-trans,poly-cis-dolichyl phosphate + H(+)</text>
        <dbReference type="Rhea" id="RHEA:29535"/>
        <dbReference type="Rhea" id="RHEA-COMP:19498"/>
        <dbReference type="Rhea" id="RHEA-COMP:19501"/>
        <dbReference type="Rhea" id="RHEA-COMP:19518"/>
        <dbReference type="Rhea" id="RHEA-COMP:19519"/>
        <dbReference type="ChEBI" id="CHEBI:15378"/>
        <dbReference type="ChEBI" id="CHEBI:57683"/>
        <dbReference type="ChEBI" id="CHEBI:58211"/>
        <dbReference type="ChEBI" id="CHEBI:132517"/>
        <dbReference type="ChEBI" id="CHEBI:132519"/>
        <dbReference type="EC" id="2.4.1.260"/>
    </reaction>
    <physiologicalReaction direction="left-to-right" evidence="11">
        <dbReference type="Rhea" id="RHEA:29536"/>
    </physiologicalReaction>
</comment>
<keyword evidence="13" id="KW-0732">Signal</keyword>
<comment type="similarity">
    <text evidence="3 12">Belongs to the glycosyltransferase 22 family.</text>
</comment>
<dbReference type="EMBL" id="BEYU01000084">
    <property type="protein sequence ID" value="GBG30800.1"/>
    <property type="molecule type" value="Genomic_DNA"/>
</dbReference>
<dbReference type="UniPathway" id="UPA00378"/>
<name>A0A2R5GIT0_9STRA</name>
<dbReference type="AlphaFoldDB" id="A0A2R5GIT0"/>